<feature type="signal peptide" evidence="9">
    <location>
        <begin position="1"/>
        <end position="18"/>
    </location>
</feature>
<evidence type="ECO:0000256" key="9">
    <source>
        <dbReference type="SAM" id="SignalP"/>
    </source>
</evidence>
<dbReference type="InterPro" id="IPR024079">
    <property type="entry name" value="MetalloPept_cat_dom_sf"/>
</dbReference>
<evidence type="ECO:0000256" key="8">
    <source>
        <dbReference type="ARBA" id="ARBA00023157"/>
    </source>
</evidence>
<keyword evidence="8" id="KW-1015">Disulfide bond</keyword>
<dbReference type="Pfam" id="PF05572">
    <property type="entry name" value="Peptidase_M43"/>
    <property type="match status" value="1"/>
</dbReference>
<evidence type="ECO:0000313" key="11">
    <source>
        <dbReference type="EMBL" id="KAF2767527.1"/>
    </source>
</evidence>
<organism evidence="11 12">
    <name type="scientific">Teratosphaeria nubilosa</name>
    <dbReference type="NCBI Taxonomy" id="161662"/>
    <lineage>
        <taxon>Eukaryota</taxon>
        <taxon>Fungi</taxon>
        <taxon>Dikarya</taxon>
        <taxon>Ascomycota</taxon>
        <taxon>Pezizomycotina</taxon>
        <taxon>Dothideomycetes</taxon>
        <taxon>Dothideomycetidae</taxon>
        <taxon>Mycosphaerellales</taxon>
        <taxon>Teratosphaeriaceae</taxon>
        <taxon>Teratosphaeria</taxon>
    </lineage>
</organism>
<evidence type="ECO:0000256" key="2">
    <source>
        <dbReference type="ARBA" id="ARBA00022670"/>
    </source>
</evidence>
<dbReference type="CDD" id="cd04275">
    <property type="entry name" value="ZnMc_pappalysin_like"/>
    <property type="match status" value="1"/>
</dbReference>
<feature type="chain" id="PRO_5026121431" evidence="9">
    <location>
        <begin position="19"/>
        <end position="338"/>
    </location>
</feature>
<dbReference type="Proteomes" id="UP000799436">
    <property type="component" value="Unassembled WGS sequence"/>
</dbReference>
<feature type="domain" description="Peptidase M43 pregnancy-associated plasma-A" evidence="10">
    <location>
        <begin position="191"/>
        <end position="328"/>
    </location>
</feature>
<keyword evidence="2" id="KW-0645">Protease</keyword>
<evidence type="ECO:0000256" key="5">
    <source>
        <dbReference type="ARBA" id="ARBA00022801"/>
    </source>
</evidence>
<evidence type="ECO:0000313" key="12">
    <source>
        <dbReference type="Proteomes" id="UP000799436"/>
    </source>
</evidence>
<proteinExistence type="inferred from homology"/>
<evidence type="ECO:0000256" key="1">
    <source>
        <dbReference type="ARBA" id="ARBA00008721"/>
    </source>
</evidence>
<evidence type="ECO:0000259" key="10">
    <source>
        <dbReference type="Pfam" id="PF05572"/>
    </source>
</evidence>
<evidence type="ECO:0000256" key="7">
    <source>
        <dbReference type="ARBA" id="ARBA00023049"/>
    </source>
</evidence>
<keyword evidence="5" id="KW-0378">Hydrolase</keyword>
<keyword evidence="4 9" id="KW-0732">Signal</keyword>
<dbReference type="GO" id="GO:0008237">
    <property type="term" value="F:metallopeptidase activity"/>
    <property type="evidence" value="ECO:0007669"/>
    <property type="project" value="UniProtKB-KW"/>
</dbReference>
<name>A0A6G1L3T2_9PEZI</name>
<keyword evidence="3" id="KW-0479">Metal-binding</keyword>
<dbReference type="GO" id="GO:0046872">
    <property type="term" value="F:metal ion binding"/>
    <property type="evidence" value="ECO:0007669"/>
    <property type="project" value="UniProtKB-KW"/>
</dbReference>
<reference evidence="11" key="1">
    <citation type="journal article" date="2020" name="Stud. Mycol.">
        <title>101 Dothideomycetes genomes: a test case for predicting lifestyles and emergence of pathogens.</title>
        <authorList>
            <person name="Haridas S."/>
            <person name="Albert R."/>
            <person name="Binder M."/>
            <person name="Bloem J."/>
            <person name="Labutti K."/>
            <person name="Salamov A."/>
            <person name="Andreopoulos B."/>
            <person name="Baker S."/>
            <person name="Barry K."/>
            <person name="Bills G."/>
            <person name="Bluhm B."/>
            <person name="Cannon C."/>
            <person name="Castanera R."/>
            <person name="Culley D."/>
            <person name="Daum C."/>
            <person name="Ezra D."/>
            <person name="Gonzalez J."/>
            <person name="Henrissat B."/>
            <person name="Kuo A."/>
            <person name="Liang C."/>
            <person name="Lipzen A."/>
            <person name="Lutzoni F."/>
            <person name="Magnuson J."/>
            <person name="Mondo S."/>
            <person name="Nolan M."/>
            <person name="Ohm R."/>
            <person name="Pangilinan J."/>
            <person name="Park H.-J."/>
            <person name="Ramirez L."/>
            <person name="Alfaro M."/>
            <person name="Sun H."/>
            <person name="Tritt A."/>
            <person name="Yoshinaga Y."/>
            <person name="Zwiers L.-H."/>
            <person name="Turgeon B."/>
            <person name="Goodwin S."/>
            <person name="Spatafora J."/>
            <person name="Crous P."/>
            <person name="Grigoriev I."/>
        </authorList>
    </citation>
    <scope>NUCLEOTIDE SEQUENCE</scope>
    <source>
        <strain evidence="11">CBS 116005</strain>
    </source>
</reference>
<dbReference type="InterPro" id="IPR008754">
    <property type="entry name" value="Peptidase_M43"/>
</dbReference>
<dbReference type="OrthoDB" id="536211at2759"/>
<dbReference type="PANTHER" id="PTHR47466">
    <property type="match status" value="1"/>
</dbReference>
<sequence>MKFLTLAGVAALGAFASAASSSTTKTTAASATQASSSVQASVSNYVPWSNGTHFTDPATNTTVKHFDCDVTAGKASDHFMQKVKSLHSKHKRSAVGTRSPRVVMKKQTVSSPITAKLYIHVIGTESDVSTITKQMAQDQATELNTAYNPYGITFTLQNISFTTNDAWAWANSTSDLDDAKAALRVGTYADLNLYFHTDLSGGMLGTCTLPAQTSTSASPAEYSSDGCNINANTMPGGSMTGYNQGKTAVHETGHWLGLLHTFEGNSCSGDGDFVDDTPAESTSTDGCPTSPLKNSCGTPDGDPIHNYMDYSTDACYEAFTADQVERISTMWSEYREGF</sequence>
<comment type="similarity">
    <text evidence="1">Belongs to the peptidase M43B family.</text>
</comment>
<dbReference type="AlphaFoldDB" id="A0A6G1L3T2"/>
<gene>
    <name evidence="11" type="ORF">EJ03DRAFT_383988</name>
</gene>
<dbReference type="GO" id="GO:0006508">
    <property type="term" value="P:proteolysis"/>
    <property type="evidence" value="ECO:0007669"/>
    <property type="project" value="UniProtKB-KW"/>
</dbReference>
<keyword evidence="12" id="KW-1185">Reference proteome</keyword>
<keyword evidence="7" id="KW-0482">Metalloprotease</keyword>
<dbReference type="EMBL" id="ML995855">
    <property type="protein sequence ID" value="KAF2767527.1"/>
    <property type="molecule type" value="Genomic_DNA"/>
</dbReference>
<dbReference type="Gene3D" id="3.40.390.10">
    <property type="entry name" value="Collagenase (Catalytic Domain)"/>
    <property type="match status" value="1"/>
</dbReference>
<dbReference type="PANTHER" id="PTHR47466:SF1">
    <property type="entry name" value="METALLOPROTEASE MEP1 (AFU_ORTHOLOGUE AFUA_1G07730)-RELATED"/>
    <property type="match status" value="1"/>
</dbReference>
<evidence type="ECO:0000256" key="3">
    <source>
        <dbReference type="ARBA" id="ARBA00022723"/>
    </source>
</evidence>
<evidence type="ECO:0000256" key="4">
    <source>
        <dbReference type="ARBA" id="ARBA00022729"/>
    </source>
</evidence>
<dbReference type="SUPFAM" id="SSF55486">
    <property type="entry name" value="Metalloproteases ('zincins'), catalytic domain"/>
    <property type="match status" value="1"/>
</dbReference>
<protein>
    <submittedName>
        <fullName evidence="11">Zincin</fullName>
    </submittedName>
</protein>
<keyword evidence="6" id="KW-0862">Zinc</keyword>
<accession>A0A6G1L3T2</accession>
<evidence type="ECO:0000256" key="6">
    <source>
        <dbReference type="ARBA" id="ARBA00022833"/>
    </source>
</evidence>